<protein>
    <recommendedName>
        <fullName evidence="8">DNA gyrase subunit A</fullName>
        <ecNumber evidence="8">5.6.2.2</ecNumber>
    </recommendedName>
</protein>
<sequence>MSDTPETPENPDENLPVRPSYDGPTVSIESEMRTSYLDYAMSVIVSRAIPDLRDGLKPVHRRILYAMHETGNTHEKSYRKSARPVGDVMGKYHPHGDSAIYDALVRMAQDFSMSLPLLDGQGNFGSMDGDNPAAMRYTEVRMDKPAAFMLADIEKETVDFQDNYDGKDKEPTVLPARFPNMLVNGAGGIAVGMATNIPPHNLGEVINATLALIEDPDLTSEQLIDYVPGPDFPTGAVMLGRSGARKAYLEGRGSVVIRAKTRVEEIRKDRYAIVVDEIPYQVNKASMIEKIAEQVREKRIEGVSHVQDESDRNGVRVVVELKRDATAEVVLNQLFRFTPMQTSFGCNMLALNGGRPEQLTLRKFLTSFIDFREDVVARRTAFNLRKARERSHVLCGLAVAVSNVDEVVATIRSSADAAEARHKLMTRRWPAMEIAPYIRLIDDPTHTMNEDGTYNLSEVQARAILELRLQRLTQLGVKEVTDELEELAGKIKEYLEILSSRERIMGIIADELTEVRENFAVPRRTEIVDWSGDMEDEDLIEREDMVVTVTSGGYIKRTPLADFRAQKRGGKGLSGMQTKEEDVVTTLFVANTHTQLLFFTTDGMVYKLKTWRLPQGGRTSKGKAIINILPIPQGVSIAAIMPVDRAEEDWNDLQIMFATSAGTVRRNRLSDFTNVMRNGKIAMKFEDDNAGTKLINARICSEDDDIMLVTNTGRAIRFPTTEVRVFNSRNSVGVRGIRLGDGDEVVSMSVIRHSKYTPEQRTAYLKMRRAMAGLTDEDASDEDAVEDPNFSTELFAEMSAAENLILTITAGGAGKLSSSHDYPVRGRGGMGVTAMDKAMRGGALLASFPVELDDQIMLATSKGQSIRVPVDGISFRSRSAGGVRIFNTGKGEEVVSVAWIADNGDEEEAVEE</sequence>
<evidence type="ECO:0000313" key="14">
    <source>
        <dbReference type="Proteomes" id="UP000237718"/>
    </source>
</evidence>
<dbReference type="PANTHER" id="PTHR43493">
    <property type="entry name" value="DNA GYRASE/TOPOISOMERASE SUBUNIT A"/>
    <property type="match status" value="1"/>
</dbReference>
<dbReference type="Proteomes" id="UP000237718">
    <property type="component" value="Unassembled WGS sequence"/>
</dbReference>
<evidence type="ECO:0000256" key="2">
    <source>
        <dbReference type="ARBA" id="ARBA00008263"/>
    </source>
</evidence>
<dbReference type="SUPFAM" id="SSF101904">
    <property type="entry name" value="GyrA/ParC C-terminal domain-like"/>
    <property type="match status" value="1"/>
</dbReference>
<keyword evidence="3 8" id="KW-0547">Nucleotide-binding</keyword>
<evidence type="ECO:0000256" key="7">
    <source>
        <dbReference type="ARBA" id="ARBA00023235"/>
    </source>
</evidence>
<dbReference type="Pfam" id="PF00521">
    <property type="entry name" value="DNA_topoisoIV"/>
    <property type="match status" value="1"/>
</dbReference>
<evidence type="ECO:0000256" key="9">
    <source>
        <dbReference type="PROSITE-ProRule" id="PRU01384"/>
    </source>
</evidence>
<dbReference type="FunFam" id="3.90.199.10:FF:000001">
    <property type="entry name" value="DNA gyrase subunit A"/>
    <property type="match status" value="1"/>
</dbReference>
<keyword evidence="15" id="KW-1185">Reference proteome</keyword>
<dbReference type="PROSITE" id="PS52040">
    <property type="entry name" value="TOPO_IIA"/>
    <property type="match status" value="1"/>
</dbReference>
<dbReference type="InterPro" id="IPR006691">
    <property type="entry name" value="GyrA/parC_rep"/>
</dbReference>
<dbReference type="NCBIfam" id="TIGR01063">
    <property type="entry name" value="gyrA"/>
    <property type="match status" value="1"/>
</dbReference>
<dbReference type="Gene3D" id="3.90.199.10">
    <property type="entry name" value="Topoisomerase II, domain 5"/>
    <property type="match status" value="1"/>
</dbReference>
<dbReference type="GO" id="GO:0003677">
    <property type="term" value="F:DNA binding"/>
    <property type="evidence" value="ECO:0007669"/>
    <property type="project" value="UniProtKB-UniRule"/>
</dbReference>
<evidence type="ECO:0000256" key="4">
    <source>
        <dbReference type="ARBA" id="ARBA00022840"/>
    </source>
</evidence>
<dbReference type="GO" id="GO:0005694">
    <property type="term" value="C:chromosome"/>
    <property type="evidence" value="ECO:0007669"/>
    <property type="project" value="InterPro"/>
</dbReference>
<dbReference type="Gene3D" id="1.10.268.10">
    <property type="entry name" value="Topoisomerase, domain 3"/>
    <property type="match status" value="1"/>
</dbReference>
<evidence type="ECO:0000256" key="8">
    <source>
        <dbReference type="HAMAP-Rule" id="MF_01897"/>
    </source>
</evidence>
<dbReference type="NCBIfam" id="NF004044">
    <property type="entry name" value="PRK05561.1"/>
    <property type="match status" value="1"/>
</dbReference>
<dbReference type="InterPro" id="IPR050220">
    <property type="entry name" value="Type_II_DNA_Topoisomerases"/>
</dbReference>
<dbReference type="InterPro" id="IPR005743">
    <property type="entry name" value="GyrA"/>
</dbReference>
<evidence type="ECO:0000256" key="6">
    <source>
        <dbReference type="ARBA" id="ARBA00023125"/>
    </source>
</evidence>
<evidence type="ECO:0000259" key="11">
    <source>
        <dbReference type="PROSITE" id="PS52040"/>
    </source>
</evidence>
<comment type="catalytic activity">
    <reaction evidence="1 8 9">
        <text>ATP-dependent breakage, passage and rejoining of double-stranded DNA.</text>
        <dbReference type="EC" id="5.6.2.2"/>
    </reaction>
</comment>
<feature type="domain" description="Topo IIA-type catalytic" evidence="11">
    <location>
        <begin position="49"/>
        <end position="539"/>
    </location>
</feature>
<dbReference type="Proteomes" id="UP001302666">
    <property type="component" value="Chromosome"/>
</dbReference>
<comment type="subcellular location">
    <subcellularLocation>
        <location evidence="8">Cytoplasm</location>
    </subcellularLocation>
</comment>
<evidence type="ECO:0000313" key="15">
    <source>
        <dbReference type="Proteomes" id="UP001302666"/>
    </source>
</evidence>
<feature type="active site" description="O-(5'-phospho-DNA)-tyrosine intermediate" evidence="8 9">
    <location>
        <position position="137"/>
    </location>
</feature>
<dbReference type="EMBL" id="PVUF01000007">
    <property type="protein sequence ID" value="PRZ47320.1"/>
    <property type="molecule type" value="Genomic_DNA"/>
</dbReference>
<gene>
    <name evidence="8 13" type="primary">gyrA</name>
    <name evidence="12" type="ORF">CLV89_107167</name>
    <name evidence="13" type="ORF">R1T40_05315</name>
</gene>
<dbReference type="GO" id="GO:0009330">
    <property type="term" value="C:DNA topoisomerase type II (double strand cut, ATP-hydrolyzing) complex"/>
    <property type="evidence" value="ECO:0007669"/>
    <property type="project" value="TreeGrafter"/>
</dbReference>
<dbReference type="RefSeq" id="WP_207796926.1">
    <property type="nucleotide sequence ID" value="NZ_CP136704.1"/>
</dbReference>
<evidence type="ECO:0000256" key="1">
    <source>
        <dbReference type="ARBA" id="ARBA00000185"/>
    </source>
</evidence>
<feature type="region of interest" description="Disordered" evidence="10">
    <location>
        <begin position="1"/>
        <end position="26"/>
    </location>
</feature>
<comment type="miscellaneous">
    <text evidence="8">Few gyrases are as efficient as E.coli at forming negative supercoils. Not all organisms have 2 type II topoisomerases; in organisms with a single type II topoisomerase this enzyme also has to decatenate newly replicated chromosomes.</text>
</comment>
<dbReference type="Gene3D" id="3.30.1360.40">
    <property type="match status" value="1"/>
</dbReference>
<dbReference type="InterPro" id="IPR013758">
    <property type="entry name" value="Topo_IIA_A/C_ab"/>
</dbReference>
<keyword evidence="8" id="KW-0963">Cytoplasm</keyword>
<dbReference type="SUPFAM" id="SSF56719">
    <property type="entry name" value="Type II DNA topoisomerase"/>
    <property type="match status" value="1"/>
</dbReference>
<dbReference type="Gene3D" id="2.120.10.90">
    <property type="entry name" value="DNA gyrase/topoisomerase IV, subunit A, C-terminal"/>
    <property type="match status" value="1"/>
</dbReference>
<dbReference type="InterPro" id="IPR002205">
    <property type="entry name" value="Topo_IIA_dom_A"/>
</dbReference>
<dbReference type="Pfam" id="PF03989">
    <property type="entry name" value="DNA_gyraseA_C"/>
    <property type="match status" value="6"/>
</dbReference>
<dbReference type="GO" id="GO:0006265">
    <property type="term" value="P:DNA topological change"/>
    <property type="evidence" value="ECO:0007669"/>
    <property type="project" value="UniProtKB-UniRule"/>
</dbReference>
<dbReference type="CDD" id="cd00187">
    <property type="entry name" value="TOP4c"/>
    <property type="match status" value="1"/>
</dbReference>
<comment type="subunit">
    <text evidence="8">Heterotetramer, composed of two GyrA and two GyrB chains. In the heterotetramer, GyrA contains the active site tyrosine that forms a transient covalent intermediate with DNA, while GyrB binds cofactors and catalyzes ATP hydrolysis.</text>
</comment>
<dbReference type="AlphaFoldDB" id="A0A2T1AFF7"/>
<evidence type="ECO:0000256" key="5">
    <source>
        <dbReference type="ARBA" id="ARBA00023029"/>
    </source>
</evidence>
<dbReference type="PANTHER" id="PTHR43493:SF5">
    <property type="entry name" value="DNA GYRASE SUBUNIT A, CHLOROPLASTIC_MITOCHONDRIAL"/>
    <property type="match status" value="1"/>
</dbReference>
<dbReference type="GO" id="GO:0006261">
    <property type="term" value="P:DNA-templated DNA replication"/>
    <property type="evidence" value="ECO:0007669"/>
    <property type="project" value="UniProtKB-UniRule"/>
</dbReference>
<evidence type="ECO:0000256" key="10">
    <source>
        <dbReference type="SAM" id="MobiDB-lite"/>
    </source>
</evidence>
<dbReference type="InterPro" id="IPR035516">
    <property type="entry name" value="Gyrase/topoIV_suA_C"/>
</dbReference>
<keyword evidence="7 8" id="KW-0413">Isomerase</keyword>
<comment type="similarity">
    <text evidence="2 8">Belongs to the type II topoisomerase GyrA/ParC subunit family.</text>
</comment>
<evidence type="ECO:0000313" key="13">
    <source>
        <dbReference type="EMBL" id="WOI34151.1"/>
    </source>
</evidence>
<dbReference type="EC" id="5.6.2.2" evidence="8"/>
<evidence type="ECO:0000313" key="12">
    <source>
        <dbReference type="EMBL" id="PRZ47320.1"/>
    </source>
</evidence>
<proteinExistence type="inferred from homology"/>
<dbReference type="InterPro" id="IPR013760">
    <property type="entry name" value="Topo_IIA-like_dom_sf"/>
</dbReference>
<reference evidence="13 15" key="2">
    <citation type="submission" date="2023-10" db="EMBL/GenBank/DDBJ databases">
        <title>Eight complete genome sequences of bacteria isolated from laboratory stock of Giant Kelp gametophytes.</title>
        <authorList>
            <person name="Tolentino B."/>
            <person name="Nuzhdin S."/>
        </authorList>
    </citation>
    <scope>NUCLEOTIDE SEQUENCE [LARGE SCALE GENOMIC DNA]</scope>
    <source>
        <strain evidence="13 15">LC.270.F.C4</strain>
    </source>
</reference>
<reference evidence="12 14" key="1">
    <citation type="submission" date="2018-03" db="EMBL/GenBank/DDBJ databases">
        <title>Genomic Encyclopedia of Archaeal and Bacterial Type Strains, Phase II (KMG-II): from individual species to whole genera.</title>
        <authorList>
            <person name="Goeker M."/>
        </authorList>
    </citation>
    <scope>NUCLEOTIDE SEQUENCE [LARGE SCALE GENOMIC DNA]</scope>
    <source>
        <strain evidence="12 14">DSM 25328</strain>
    </source>
</reference>
<dbReference type="InterPro" id="IPR013757">
    <property type="entry name" value="Topo_IIA_A_a_sf"/>
</dbReference>
<dbReference type="GO" id="GO:0034335">
    <property type="term" value="F:DNA negative supercoiling activity"/>
    <property type="evidence" value="ECO:0007669"/>
    <property type="project" value="UniProtKB-ARBA"/>
</dbReference>
<name>A0A2T1AFF7_TRISK</name>
<dbReference type="SMART" id="SM00434">
    <property type="entry name" value="TOP4c"/>
    <property type="match status" value="1"/>
</dbReference>
<keyword evidence="4 8" id="KW-0067">ATP-binding</keyword>
<keyword evidence="6 8" id="KW-0238">DNA-binding</keyword>
<comment type="function">
    <text evidence="8">A type II topoisomerase that negatively supercoils closed circular double-stranded (ds) DNA in an ATP-dependent manner to modulate DNA topology and maintain chromosomes in an underwound state. Negative supercoiling favors strand separation, and DNA replication, transcription, recombination and repair, all of which involve strand separation. Also able to catalyze the interconversion of other topological isomers of dsDNA rings, including catenanes and knotted rings. Type II topoisomerases break and join 2 DNA strands simultaneously in an ATP-dependent manner.</text>
</comment>
<keyword evidence="5 8" id="KW-0799">Topoisomerase</keyword>
<dbReference type="GO" id="GO:0005737">
    <property type="term" value="C:cytoplasm"/>
    <property type="evidence" value="ECO:0007669"/>
    <property type="project" value="UniProtKB-SubCell"/>
</dbReference>
<dbReference type="HAMAP" id="MF_01897">
    <property type="entry name" value="GyrA"/>
    <property type="match status" value="1"/>
</dbReference>
<evidence type="ECO:0000256" key="3">
    <source>
        <dbReference type="ARBA" id="ARBA00022741"/>
    </source>
</evidence>
<dbReference type="GO" id="GO:0005524">
    <property type="term" value="F:ATP binding"/>
    <property type="evidence" value="ECO:0007669"/>
    <property type="project" value="UniProtKB-UniRule"/>
</dbReference>
<accession>A0A2T1AFF7</accession>
<dbReference type="FunFam" id="1.10.268.10:FF:000001">
    <property type="entry name" value="DNA gyrase subunit A"/>
    <property type="match status" value="1"/>
</dbReference>
<dbReference type="NCBIfam" id="NF004043">
    <property type="entry name" value="PRK05560.1"/>
    <property type="match status" value="1"/>
</dbReference>
<organism evidence="12 14">
    <name type="scientific">Tritonibacter scottomollicae</name>
    <name type="common">Epibacterium scottomollicae</name>
    <dbReference type="NCBI Taxonomy" id="483013"/>
    <lineage>
        <taxon>Bacteria</taxon>
        <taxon>Pseudomonadati</taxon>
        <taxon>Pseudomonadota</taxon>
        <taxon>Alphaproteobacteria</taxon>
        <taxon>Rhodobacterales</taxon>
        <taxon>Paracoccaceae</taxon>
        <taxon>Tritonibacter</taxon>
    </lineage>
</organism>
<dbReference type="EMBL" id="CP136704">
    <property type="protein sequence ID" value="WOI34151.1"/>
    <property type="molecule type" value="Genomic_DNA"/>
</dbReference>
<dbReference type="FunFam" id="3.30.1360.40:FF:000002">
    <property type="entry name" value="DNA gyrase subunit A"/>
    <property type="match status" value="1"/>
</dbReference>
<feature type="short sequence motif" description="GyrA-box" evidence="8">
    <location>
        <begin position="566"/>
        <end position="572"/>
    </location>
</feature>